<comment type="caution">
    <text evidence="1">The sequence shown here is derived from an EMBL/GenBank/DDBJ whole genome shotgun (WGS) entry which is preliminary data.</text>
</comment>
<name>A0A0F9B972_9ZZZZ</name>
<gene>
    <name evidence="1" type="ORF">LCGC14_2755070</name>
</gene>
<evidence type="ECO:0000313" key="1">
    <source>
        <dbReference type="EMBL" id="KKK87254.1"/>
    </source>
</evidence>
<accession>A0A0F9B972</accession>
<sequence>MIWRTCVNWVIGRRWEWRELFMYRARWFGAWKPVRLVKRLMDFEMTDEVMARYQEDMDD</sequence>
<dbReference type="AlphaFoldDB" id="A0A0F9B972"/>
<reference evidence="1" key="1">
    <citation type="journal article" date="2015" name="Nature">
        <title>Complex archaea that bridge the gap between prokaryotes and eukaryotes.</title>
        <authorList>
            <person name="Spang A."/>
            <person name="Saw J.H."/>
            <person name="Jorgensen S.L."/>
            <person name="Zaremba-Niedzwiedzka K."/>
            <person name="Martijn J."/>
            <person name="Lind A.E."/>
            <person name="van Eijk R."/>
            <person name="Schleper C."/>
            <person name="Guy L."/>
            <person name="Ettema T.J."/>
        </authorList>
    </citation>
    <scope>NUCLEOTIDE SEQUENCE</scope>
</reference>
<dbReference type="EMBL" id="LAZR01050482">
    <property type="protein sequence ID" value="KKK87254.1"/>
    <property type="molecule type" value="Genomic_DNA"/>
</dbReference>
<protein>
    <submittedName>
        <fullName evidence="1">Uncharacterized protein</fullName>
    </submittedName>
</protein>
<organism evidence="1">
    <name type="scientific">marine sediment metagenome</name>
    <dbReference type="NCBI Taxonomy" id="412755"/>
    <lineage>
        <taxon>unclassified sequences</taxon>
        <taxon>metagenomes</taxon>
        <taxon>ecological metagenomes</taxon>
    </lineage>
</organism>
<proteinExistence type="predicted"/>